<evidence type="ECO:0000256" key="10">
    <source>
        <dbReference type="SAM" id="SignalP"/>
    </source>
</evidence>
<feature type="domain" description="Ig-like" evidence="11">
    <location>
        <begin position="18"/>
        <end position="110"/>
    </location>
</feature>
<evidence type="ECO:0000256" key="9">
    <source>
        <dbReference type="SAM" id="Phobius"/>
    </source>
</evidence>
<dbReference type="SMART" id="SM00409">
    <property type="entry name" value="IG"/>
    <property type="match status" value="1"/>
</dbReference>
<proteinExistence type="predicted"/>
<evidence type="ECO:0000256" key="7">
    <source>
        <dbReference type="ARBA" id="ARBA00023180"/>
    </source>
</evidence>
<dbReference type="SUPFAM" id="SSF48726">
    <property type="entry name" value="Immunoglobulin"/>
    <property type="match status" value="1"/>
</dbReference>
<protein>
    <submittedName>
        <fullName evidence="12">Uncharacterized LOC102697835</fullName>
    </submittedName>
</protein>
<reference evidence="12" key="2">
    <citation type="submission" date="2025-08" db="UniProtKB">
        <authorList>
            <consortium name="Ensembl"/>
        </authorList>
    </citation>
    <scope>IDENTIFICATION</scope>
</reference>
<keyword evidence="6" id="KW-1015">Disulfide bond</keyword>
<dbReference type="AlphaFoldDB" id="W5MY48"/>
<keyword evidence="3 10" id="KW-0732">Signal</keyword>
<evidence type="ECO:0000259" key="11">
    <source>
        <dbReference type="PROSITE" id="PS50835"/>
    </source>
</evidence>
<reference evidence="12" key="3">
    <citation type="submission" date="2025-09" db="UniProtKB">
        <authorList>
            <consortium name="Ensembl"/>
        </authorList>
    </citation>
    <scope>IDENTIFICATION</scope>
</reference>
<evidence type="ECO:0000313" key="12">
    <source>
        <dbReference type="Ensembl" id="ENSLOCP00000013307.1"/>
    </source>
</evidence>
<keyword evidence="13" id="KW-1185">Reference proteome</keyword>
<comment type="subcellular location">
    <subcellularLocation>
        <location evidence="1">Cell membrane</location>
    </subcellularLocation>
</comment>
<dbReference type="HOGENOM" id="CLU_055459_0_0_1"/>
<dbReference type="InterPro" id="IPR052051">
    <property type="entry name" value="TCR_complex_component"/>
</dbReference>
<evidence type="ECO:0000256" key="8">
    <source>
        <dbReference type="SAM" id="MobiDB-lite"/>
    </source>
</evidence>
<keyword evidence="9" id="KW-0812">Transmembrane</keyword>
<dbReference type="PANTHER" id="PTHR19433">
    <property type="entry name" value="T-CELL RECEPTOR ALPHA CHAIN V REGION-RELATED"/>
    <property type="match status" value="1"/>
</dbReference>
<accession>W5MY48</accession>
<dbReference type="Gene3D" id="2.60.40.10">
    <property type="entry name" value="Immunoglobulins"/>
    <property type="match status" value="1"/>
</dbReference>
<dbReference type="GO" id="GO:0009617">
    <property type="term" value="P:response to bacterium"/>
    <property type="evidence" value="ECO:0000318"/>
    <property type="project" value="GO_Central"/>
</dbReference>
<feature type="chain" id="PRO_5004866982" evidence="10">
    <location>
        <begin position="18"/>
        <end position="355"/>
    </location>
</feature>
<evidence type="ECO:0000256" key="4">
    <source>
        <dbReference type="ARBA" id="ARBA00022859"/>
    </source>
</evidence>
<dbReference type="EMBL" id="AHAT01036076">
    <property type="status" value="NOT_ANNOTATED_CDS"/>
    <property type="molecule type" value="Genomic_DNA"/>
</dbReference>
<dbReference type="GeneTree" id="ENSGT01030000234530"/>
<keyword evidence="7" id="KW-0325">Glycoprotein</keyword>
<dbReference type="InterPro" id="IPR013783">
    <property type="entry name" value="Ig-like_fold"/>
</dbReference>
<evidence type="ECO:0000256" key="1">
    <source>
        <dbReference type="ARBA" id="ARBA00004236"/>
    </source>
</evidence>
<dbReference type="KEGG" id="loc:102697835"/>
<dbReference type="GeneID" id="102697835"/>
<dbReference type="InterPro" id="IPR013106">
    <property type="entry name" value="Ig_V-set"/>
</dbReference>
<keyword evidence="4" id="KW-0391">Immunity</keyword>
<evidence type="ECO:0000256" key="5">
    <source>
        <dbReference type="ARBA" id="ARBA00023136"/>
    </source>
</evidence>
<dbReference type="InParanoid" id="W5MY48"/>
<dbReference type="SMART" id="SM00406">
    <property type="entry name" value="IGv"/>
    <property type="match status" value="1"/>
</dbReference>
<feature type="signal peptide" evidence="10">
    <location>
        <begin position="1"/>
        <end position="17"/>
    </location>
</feature>
<dbReference type="Pfam" id="PF07686">
    <property type="entry name" value="V-set"/>
    <property type="match status" value="1"/>
</dbReference>
<keyword evidence="5 9" id="KW-0472">Membrane</keyword>
<dbReference type="PROSITE" id="PS50835">
    <property type="entry name" value="IG_LIKE"/>
    <property type="match status" value="1"/>
</dbReference>
<dbReference type="Bgee" id="ENSLOCG00000010859">
    <property type="expression patterns" value="Expressed in pharyngeal gill and 6 other cell types or tissues"/>
</dbReference>
<dbReference type="GO" id="GO:0005886">
    <property type="term" value="C:plasma membrane"/>
    <property type="evidence" value="ECO:0007669"/>
    <property type="project" value="UniProtKB-SubCell"/>
</dbReference>
<keyword evidence="2" id="KW-1003">Cell membrane</keyword>
<dbReference type="RefSeq" id="XP_015217289.1">
    <property type="nucleotide sequence ID" value="XM_015361803.2"/>
</dbReference>
<dbReference type="CDD" id="cd00099">
    <property type="entry name" value="IgV"/>
    <property type="match status" value="1"/>
</dbReference>
<dbReference type="GO" id="GO:0002376">
    <property type="term" value="P:immune system process"/>
    <property type="evidence" value="ECO:0007669"/>
    <property type="project" value="UniProtKB-KW"/>
</dbReference>
<dbReference type="InterPro" id="IPR007110">
    <property type="entry name" value="Ig-like_dom"/>
</dbReference>
<dbReference type="Ensembl" id="ENSLOCT00000013335.1">
    <property type="protein sequence ID" value="ENSLOCP00000013307.1"/>
    <property type="gene ID" value="ENSLOCG00000010859.1"/>
</dbReference>
<reference evidence="13" key="1">
    <citation type="submission" date="2011-12" db="EMBL/GenBank/DDBJ databases">
        <title>The Draft Genome of Lepisosteus oculatus.</title>
        <authorList>
            <consortium name="The Broad Institute Genome Assembly &amp; Analysis Group"/>
            <consortium name="Computational R&amp;D Group"/>
            <consortium name="and Sequencing Platform"/>
            <person name="Di Palma F."/>
            <person name="Alfoldi J."/>
            <person name="Johnson J."/>
            <person name="Berlin A."/>
            <person name="Gnerre S."/>
            <person name="Jaffe D."/>
            <person name="MacCallum I."/>
            <person name="Young S."/>
            <person name="Walker B.J."/>
            <person name="Lander E.S."/>
            <person name="Lindblad-Toh K."/>
        </authorList>
    </citation>
    <scope>NUCLEOTIDE SEQUENCE [LARGE SCALE GENOMIC DNA]</scope>
</reference>
<evidence type="ECO:0000313" key="13">
    <source>
        <dbReference type="Proteomes" id="UP000018468"/>
    </source>
</evidence>
<dbReference type="Proteomes" id="UP000018468">
    <property type="component" value="Linkage group LG14"/>
</dbReference>
<evidence type="ECO:0000256" key="3">
    <source>
        <dbReference type="ARBA" id="ARBA00022729"/>
    </source>
</evidence>
<evidence type="ECO:0000256" key="2">
    <source>
        <dbReference type="ARBA" id="ARBA00022475"/>
    </source>
</evidence>
<evidence type="ECO:0000256" key="6">
    <source>
        <dbReference type="ARBA" id="ARBA00023157"/>
    </source>
</evidence>
<feature type="transmembrane region" description="Helical" evidence="9">
    <location>
        <begin position="252"/>
        <end position="274"/>
    </location>
</feature>
<name>W5MY48_LEPOC</name>
<dbReference type="InterPro" id="IPR003599">
    <property type="entry name" value="Ig_sub"/>
</dbReference>
<keyword evidence="9" id="KW-1133">Transmembrane helix</keyword>
<dbReference type="STRING" id="7918.ENSLOCP00000013307"/>
<dbReference type="InterPro" id="IPR036179">
    <property type="entry name" value="Ig-like_dom_sf"/>
</dbReference>
<feature type="compositionally biased region" description="Basic and acidic residues" evidence="8">
    <location>
        <begin position="301"/>
        <end position="311"/>
    </location>
</feature>
<dbReference type="PANTHER" id="PTHR19433:SF133">
    <property type="entry name" value="IMMUNE-TYPE RECEPTOR 5 PRECURSOR-RELATED"/>
    <property type="match status" value="1"/>
</dbReference>
<organism evidence="12 13">
    <name type="scientific">Lepisosteus oculatus</name>
    <name type="common">Spotted gar</name>
    <dbReference type="NCBI Taxonomy" id="7918"/>
    <lineage>
        <taxon>Eukaryota</taxon>
        <taxon>Metazoa</taxon>
        <taxon>Chordata</taxon>
        <taxon>Craniata</taxon>
        <taxon>Vertebrata</taxon>
        <taxon>Euteleostomi</taxon>
        <taxon>Actinopterygii</taxon>
        <taxon>Neopterygii</taxon>
        <taxon>Holostei</taxon>
        <taxon>Semionotiformes</taxon>
        <taxon>Lepisosteidae</taxon>
        <taxon>Lepisosteus</taxon>
    </lineage>
</organism>
<sequence>MFGLYFHVVCLFSVISAHTVSQSHPSVLVQLGDSVTLKCTIEQEQLSQLLWYKQVVGQAPRAILSSSGYDSSLTLYKGFRDSRFVMQKNGTCFNLHISKVKFSDTATYYCGTIDFTELQLGNGTLLFVKDAETSYRSFHPPLSKSLQSKDNIDQQCVIYRQTQTGNQNVSCCEHLFGQADSRNTFIQGNVFQKSFEAGLPSQSSVYTLPKRNLRCSDAETYYSTVATCEEIISAKEIQLDNKVYHSYNSRQFPVVIALGVLNGVLIIMITVLTYRQFQSAKCGSFVESDSEDVAHSSSQHQDTDSTHHQNEESSLTYATLEVKHTVNGHRPKRRDVNMDTVYSEIEYREIMIHKC</sequence>
<feature type="region of interest" description="Disordered" evidence="8">
    <location>
        <begin position="292"/>
        <end position="313"/>
    </location>
</feature>
<dbReference type="OrthoDB" id="6370831at2759"/>